<evidence type="ECO:0000256" key="1">
    <source>
        <dbReference type="SAM" id="MobiDB-lite"/>
    </source>
</evidence>
<feature type="compositionally biased region" description="Low complexity" evidence="1">
    <location>
        <begin position="143"/>
        <end position="162"/>
    </location>
</feature>
<gene>
    <name evidence="3" type="ORF">PLEPLA_LOCUS38485</name>
</gene>
<dbReference type="InterPro" id="IPR051135">
    <property type="entry name" value="Gal/GlcNAc/GalNAc_ST"/>
</dbReference>
<dbReference type="GO" id="GO:0001517">
    <property type="term" value="F:N-acetylglucosamine 6-O-sulfotransferase activity"/>
    <property type="evidence" value="ECO:0007669"/>
    <property type="project" value="TreeGrafter"/>
</dbReference>
<dbReference type="Proteomes" id="UP001153269">
    <property type="component" value="Unassembled WGS sequence"/>
</dbReference>
<dbReference type="GO" id="GO:0006044">
    <property type="term" value="P:N-acetylglucosamine metabolic process"/>
    <property type="evidence" value="ECO:0007669"/>
    <property type="project" value="TreeGrafter"/>
</dbReference>
<feature type="chain" id="PRO_5040338486" description="Sulfotransferase" evidence="2">
    <location>
        <begin position="24"/>
        <end position="194"/>
    </location>
</feature>
<keyword evidence="2" id="KW-0732">Signal</keyword>
<name>A0A9N7Z039_PLEPL</name>
<evidence type="ECO:0000256" key="2">
    <source>
        <dbReference type="SAM" id="SignalP"/>
    </source>
</evidence>
<evidence type="ECO:0008006" key="5">
    <source>
        <dbReference type="Google" id="ProtNLM"/>
    </source>
</evidence>
<dbReference type="PANTHER" id="PTHR10704">
    <property type="entry name" value="CARBOHYDRATE SULFOTRANSFERASE"/>
    <property type="match status" value="1"/>
</dbReference>
<feature type="region of interest" description="Disordered" evidence="1">
    <location>
        <begin position="139"/>
        <end position="162"/>
    </location>
</feature>
<proteinExistence type="predicted"/>
<reference evidence="3" key="1">
    <citation type="submission" date="2020-03" db="EMBL/GenBank/DDBJ databases">
        <authorList>
            <person name="Weist P."/>
        </authorList>
    </citation>
    <scope>NUCLEOTIDE SEQUENCE</scope>
</reference>
<organism evidence="3 4">
    <name type="scientific">Pleuronectes platessa</name>
    <name type="common">European plaice</name>
    <dbReference type="NCBI Taxonomy" id="8262"/>
    <lineage>
        <taxon>Eukaryota</taxon>
        <taxon>Metazoa</taxon>
        <taxon>Chordata</taxon>
        <taxon>Craniata</taxon>
        <taxon>Vertebrata</taxon>
        <taxon>Euteleostomi</taxon>
        <taxon>Actinopterygii</taxon>
        <taxon>Neopterygii</taxon>
        <taxon>Teleostei</taxon>
        <taxon>Neoteleostei</taxon>
        <taxon>Acanthomorphata</taxon>
        <taxon>Carangaria</taxon>
        <taxon>Pleuronectiformes</taxon>
        <taxon>Pleuronectoidei</taxon>
        <taxon>Pleuronectidae</taxon>
        <taxon>Pleuronectes</taxon>
    </lineage>
</organism>
<dbReference type="EMBL" id="CADEAL010004067">
    <property type="protein sequence ID" value="CAB1450793.1"/>
    <property type="molecule type" value="Genomic_DNA"/>
</dbReference>
<dbReference type="PANTHER" id="PTHR10704:SF66">
    <property type="entry name" value="SULFOTRANSFERASE"/>
    <property type="match status" value="1"/>
</dbReference>
<feature type="signal peptide" evidence="2">
    <location>
        <begin position="1"/>
        <end position="23"/>
    </location>
</feature>
<comment type="caution">
    <text evidence="3">The sequence shown here is derived from an EMBL/GenBank/DDBJ whole genome shotgun (WGS) entry which is preliminary data.</text>
</comment>
<dbReference type="AlphaFoldDB" id="A0A9N7Z039"/>
<dbReference type="GO" id="GO:0006790">
    <property type="term" value="P:sulfur compound metabolic process"/>
    <property type="evidence" value="ECO:0007669"/>
    <property type="project" value="TreeGrafter"/>
</dbReference>
<protein>
    <recommendedName>
        <fullName evidence="5">Sulfotransferase</fullName>
    </recommendedName>
</protein>
<sequence>MECSWKTVLLLVCASLGVQYTAIRTLRDSLSGPCQGAYRCQTRHLRDSRWRALCDDSWIPVALPRKHILLFATTRSGSSFTGQLLNQHPGFSTCSSRSTTSSRPSLIQAAGCVAPWTAGPCWERTGTSSSISTPATFTSWRITSAPSPRTTSQTSSSAEAPATPSVPLLCAWKQEMRGPRSRLMKPGVPRSVGP</sequence>
<evidence type="ECO:0000313" key="3">
    <source>
        <dbReference type="EMBL" id="CAB1450793.1"/>
    </source>
</evidence>
<evidence type="ECO:0000313" key="4">
    <source>
        <dbReference type="Proteomes" id="UP001153269"/>
    </source>
</evidence>
<keyword evidence="4" id="KW-1185">Reference proteome</keyword>
<accession>A0A9N7Z039</accession>